<feature type="compositionally biased region" description="Low complexity" evidence="1">
    <location>
        <begin position="96"/>
        <end position="105"/>
    </location>
</feature>
<evidence type="ECO:0000313" key="3">
    <source>
        <dbReference type="Proteomes" id="UP001295423"/>
    </source>
</evidence>
<feature type="compositionally biased region" description="Basic and acidic residues" evidence="1">
    <location>
        <begin position="1"/>
        <end position="44"/>
    </location>
</feature>
<dbReference type="EMBL" id="CAKOGP040001469">
    <property type="protein sequence ID" value="CAJ1945722.1"/>
    <property type="molecule type" value="Genomic_DNA"/>
</dbReference>
<protein>
    <submittedName>
        <fullName evidence="2">Uncharacterized protein</fullName>
    </submittedName>
</protein>
<accession>A0AAD2CU67</accession>
<gene>
    <name evidence="2" type="ORF">CYCCA115_LOCUS9867</name>
</gene>
<name>A0AAD2CU67_9STRA</name>
<sequence length="456" mass="50474">MPHSSGEKRGSSSSSNDHENENQKRQRLKEAALARKQAEAEREMQSTPERPLATNTTVTPPSVPTEEYNPAGVDSQLRKSAGIRKALQDEQEADAGADAGAGADAMEQEADAGETTVPCPEPPAPQAPSRATADPQYLPKEEQLEILRRSATKEMIQMNLNKFVFPNAKFPLSELHNKAVCKLAVGSEVVRLDQGVDPEVFAEEYHKSVKERMAALRLNCHNAARSKFLNDLKIGKVPSDSLVVDHLEKNTDAAVGYRSCGQGYQDYLTKDGTKVLQARTGQCQSFHYLVKRIMPSINCTNTKFDVRKREETISNIFTVSDEAFALVLLENYESCWRKQHEDPKSTRLRGKEPAAISKEFNAKFTSSDDGLKLKSSGWSRQGIESYNEKLSSIGKLRRQSRTGAALEEYKLWKMRGGADIYVKGTVPPTANERQIPIAEGSLAVLPEALESMFAEV</sequence>
<evidence type="ECO:0000313" key="2">
    <source>
        <dbReference type="EMBL" id="CAJ1945722.1"/>
    </source>
</evidence>
<organism evidence="2 3">
    <name type="scientific">Cylindrotheca closterium</name>
    <dbReference type="NCBI Taxonomy" id="2856"/>
    <lineage>
        <taxon>Eukaryota</taxon>
        <taxon>Sar</taxon>
        <taxon>Stramenopiles</taxon>
        <taxon>Ochrophyta</taxon>
        <taxon>Bacillariophyta</taxon>
        <taxon>Bacillariophyceae</taxon>
        <taxon>Bacillariophycidae</taxon>
        <taxon>Bacillariales</taxon>
        <taxon>Bacillariaceae</taxon>
        <taxon>Cylindrotheca</taxon>
    </lineage>
</organism>
<proteinExistence type="predicted"/>
<reference evidence="2" key="1">
    <citation type="submission" date="2023-08" db="EMBL/GenBank/DDBJ databases">
        <authorList>
            <person name="Audoor S."/>
            <person name="Bilcke G."/>
        </authorList>
    </citation>
    <scope>NUCLEOTIDE SEQUENCE</scope>
</reference>
<evidence type="ECO:0000256" key="1">
    <source>
        <dbReference type="SAM" id="MobiDB-lite"/>
    </source>
</evidence>
<dbReference type="Proteomes" id="UP001295423">
    <property type="component" value="Unassembled WGS sequence"/>
</dbReference>
<feature type="region of interest" description="Disordered" evidence="1">
    <location>
        <begin position="1"/>
        <end position="138"/>
    </location>
</feature>
<comment type="caution">
    <text evidence="2">The sequence shown here is derived from an EMBL/GenBank/DDBJ whole genome shotgun (WGS) entry which is preliminary data.</text>
</comment>
<keyword evidence="3" id="KW-1185">Reference proteome</keyword>
<dbReference type="AlphaFoldDB" id="A0AAD2CU67"/>